<feature type="transmembrane region" description="Helical" evidence="8">
    <location>
        <begin position="281"/>
        <end position="304"/>
    </location>
</feature>
<dbReference type="SUPFAM" id="SSF55874">
    <property type="entry name" value="ATPase domain of HSP90 chaperone/DNA topoisomerase II/histidine kinase"/>
    <property type="match status" value="1"/>
</dbReference>
<organism evidence="10">
    <name type="scientific">Fusobacterium animalis</name>
    <dbReference type="NCBI Taxonomy" id="76859"/>
    <lineage>
        <taxon>Bacteria</taxon>
        <taxon>Fusobacteriati</taxon>
        <taxon>Fusobacteriota</taxon>
        <taxon>Fusobacteriia</taxon>
        <taxon>Fusobacteriales</taxon>
        <taxon>Fusobacteriaceae</taxon>
        <taxon>Fusobacterium</taxon>
    </lineage>
</organism>
<dbReference type="GO" id="GO:0000155">
    <property type="term" value="F:phosphorelay sensor kinase activity"/>
    <property type="evidence" value="ECO:0007669"/>
    <property type="project" value="InterPro"/>
</dbReference>
<dbReference type="InterPro" id="IPR051552">
    <property type="entry name" value="HptR"/>
</dbReference>
<dbReference type="InterPro" id="IPR003660">
    <property type="entry name" value="HAMP_dom"/>
</dbReference>
<reference evidence="10 11" key="1">
    <citation type="submission" date="2015-09" db="EMBL/GenBank/DDBJ databases">
        <authorList>
            <person name="Jackson K.R."/>
            <person name="Lunt B.L."/>
            <person name="Fisher J.N.B."/>
            <person name="Gardner A.V."/>
            <person name="Bailey M.E."/>
            <person name="Deus L.M."/>
            <person name="Earl A.S."/>
            <person name="Gibby P.D."/>
            <person name="Hartmann K.A."/>
            <person name="Liu J.E."/>
            <person name="Manci A.M."/>
            <person name="Nielsen D.A."/>
            <person name="Solomon M.B."/>
            <person name="Breakwell D.P."/>
            <person name="Burnett S.H."/>
            <person name="Grose J.H."/>
        </authorList>
    </citation>
    <scope>NUCLEOTIDE SEQUENCE [LARGE SCALE GENOMIC DNA]</scope>
    <source>
        <strain evidence="10 11">KCOM 1279</strain>
    </source>
</reference>
<dbReference type="Proteomes" id="UP000063147">
    <property type="component" value="Chromosome"/>
</dbReference>
<keyword evidence="5 8" id="KW-0812">Transmembrane</keyword>
<keyword evidence="6 8" id="KW-1133">Transmembrane helix</keyword>
<comment type="subcellular location">
    <subcellularLocation>
        <location evidence="1">Cell membrane</location>
        <topology evidence="1">Multi-pass membrane protein</topology>
    </subcellularLocation>
</comment>
<name>A0A0M4SR22_9FUSO</name>
<keyword evidence="4" id="KW-0808">Transferase</keyword>
<dbReference type="PROSITE" id="PS50885">
    <property type="entry name" value="HAMP"/>
    <property type="match status" value="1"/>
</dbReference>
<dbReference type="Pfam" id="PF06580">
    <property type="entry name" value="His_kinase"/>
    <property type="match status" value="1"/>
</dbReference>
<evidence type="ECO:0000256" key="4">
    <source>
        <dbReference type="ARBA" id="ARBA00022679"/>
    </source>
</evidence>
<keyword evidence="2" id="KW-1003">Cell membrane</keyword>
<keyword evidence="10" id="KW-0418">Kinase</keyword>
<dbReference type="EMBL" id="CP012713">
    <property type="protein sequence ID" value="ALF18452.1"/>
    <property type="molecule type" value="Genomic_DNA"/>
</dbReference>
<evidence type="ECO:0000256" key="5">
    <source>
        <dbReference type="ARBA" id="ARBA00022692"/>
    </source>
</evidence>
<keyword evidence="7 8" id="KW-0472">Membrane</keyword>
<dbReference type="Gene3D" id="3.30.565.10">
    <property type="entry name" value="Histidine kinase-like ATPase, C-terminal domain"/>
    <property type="match status" value="1"/>
</dbReference>
<feature type="transmembrane region" description="Helical" evidence="8">
    <location>
        <begin position="12"/>
        <end position="33"/>
    </location>
</feature>
<evidence type="ECO:0000313" key="10">
    <source>
        <dbReference type="EMBL" id="ALF18452.1"/>
    </source>
</evidence>
<sequence length="563" mass="65251">MKMNNKPLNIKIGFYFLITNLVLVLLLGSIFYFSSSSLLIQKEISAKTEAIEKSGNYIELYMSKLTTLSQVISHDKGVYDYLKNKDESEKNRILNIIDNTLSTDPYIKSIILIRKDGAVISNEKNVNMEVSSDMMKEEWYVNSLMNPMPVLNPLRKQNFSLDGMDDWVISVSREIADTNGENLGVLLIDVKYQALHGYLQNQETGKNSDIVILDEDNRIVYYKEIPYDISQEKYLKNLKNIEEGYNRKENTVTVKYPIKNTHWTLIEISYMQEIESLKNHFFEMIVISCLASLLITVLISISVLRRITKPIKELEQHMNNFNNDLSKINLKGDVSIEILSLQNHFNEMIDKIKYLREYEINALYSQINPHFLYNTLDTIIWMAEFQDTEKVISITKALSNFFRISLSNGKEKIPLKEEINHIKEYLYIQKQRYEDKLEYKISIQEELENIEVPKIILQPFVENAIYHGIKNLDTTGIISIYSQIVENKIELIIEDNGIGFEAAKKQALMKMGGVGIKNVNKRIQYYYGKEYGAKIDSSFKAGARIIITLPCELLTTKVESFIR</sequence>
<accession>A0A0M4SR22</accession>
<dbReference type="Gene3D" id="6.10.340.10">
    <property type="match status" value="1"/>
</dbReference>
<dbReference type="InterPro" id="IPR033479">
    <property type="entry name" value="dCache_1"/>
</dbReference>
<evidence type="ECO:0000259" key="9">
    <source>
        <dbReference type="PROSITE" id="PS50885"/>
    </source>
</evidence>
<protein>
    <submittedName>
        <fullName evidence="10">Histidine kinase</fullName>
    </submittedName>
</protein>
<dbReference type="GO" id="GO:0005886">
    <property type="term" value="C:plasma membrane"/>
    <property type="evidence" value="ECO:0007669"/>
    <property type="project" value="UniProtKB-SubCell"/>
</dbReference>
<evidence type="ECO:0000256" key="3">
    <source>
        <dbReference type="ARBA" id="ARBA00022553"/>
    </source>
</evidence>
<dbReference type="InterPro" id="IPR010559">
    <property type="entry name" value="Sig_transdc_His_kin_internal"/>
</dbReference>
<dbReference type="PANTHER" id="PTHR42713">
    <property type="entry name" value="HISTIDINE KINASE-RELATED"/>
    <property type="match status" value="1"/>
</dbReference>
<dbReference type="CDD" id="cd18773">
    <property type="entry name" value="PDC1_HK_sensor"/>
    <property type="match status" value="1"/>
</dbReference>
<dbReference type="Pfam" id="PF02743">
    <property type="entry name" value="dCache_1"/>
    <property type="match status" value="1"/>
</dbReference>
<evidence type="ECO:0000256" key="8">
    <source>
        <dbReference type="SAM" id="Phobius"/>
    </source>
</evidence>
<keyword evidence="3" id="KW-0597">Phosphoprotein</keyword>
<dbReference type="PANTHER" id="PTHR42713:SF2">
    <property type="entry name" value="TWO-COMPONENT SENSOR KINASE YESM"/>
    <property type="match status" value="1"/>
</dbReference>
<evidence type="ECO:0000256" key="6">
    <source>
        <dbReference type="ARBA" id="ARBA00022989"/>
    </source>
</evidence>
<dbReference type="CDD" id="cd06225">
    <property type="entry name" value="HAMP"/>
    <property type="match status" value="1"/>
</dbReference>
<evidence type="ECO:0000256" key="7">
    <source>
        <dbReference type="ARBA" id="ARBA00023136"/>
    </source>
</evidence>
<dbReference type="RefSeq" id="WP_060676609.1">
    <property type="nucleotide sequence ID" value="NZ_CP012713.1"/>
</dbReference>
<evidence type="ECO:0000313" key="11">
    <source>
        <dbReference type="Proteomes" id="UP000063147"/>
    </source>
</evidence>
<gene>
    <name evidence="10" type="ORF">RN98_09775</name>
</gene>
<evidence type="ECO:0000256" key="2">
    <source>
        <dbReference type="ARBA" id="ARBA00022475"/>
    </source>
</evidence>
<feature type="domain" description="HAMP" evidence="9">
    <location>
        <begin position="305"/>
        <end position="357"/>
    </location>
</feature>
<dbReference type="OrthoDB" id="9809348at2"/>
<proteinExistence type="predicted"/>
<evidence type="ECO:0000256" key="1">
    <source>
        <dbReference type="ARBA" id="ARBA00004651"/>
    </source>
</evidence>
<dbReference type="Pfam" id="PF00672">
    <property type="entry name" value="HAMP"/>
    <property type="match status" value="1"/>
</dbReference>
<dbReference type="Gene3D" id="3.30.450.20">
    <property type="entry name" value="PAS domain"/>
    <property type="match status" value="2"/>
</dbReference>
<dbReference type="InterPro" id="IPR036890">
    <property type="entry name" value="HATPase_C_sf"/>
</dbReference>
<dbReference type="AlphaFoldDB" id="A0A0M4SR22"/>
<dbReference type="PATRIC" id="fig|76859.3.peg.1975"/>